<evidence type="ECO:0000256" key="3">
    <source>
        <dbReference type="ARBA" id="ARBA00022692"/>
    </source>
</evidence>
<feature type="transmembrane region" description="Helical" evidence="6">
    <location>
        <begin position="104"/>
        <end position="123"/>
    </location>
</feature>
<proteinExistence type="inferred from homology"/>
<dbReference type="Proteomes" id="UP000255382">
    <property type="component" value="Unassembled WGS sequence"/>
</dbReference>
<evidence type="ECO:0000256" key="6">
    <source>
        <dbReference type="SAM" id="Phobius"/>
    </source>
</evidence>
<feature type="transmembrane region" description="Helical" evidence="6">
    <location>
        <begin position="74"/>
        <end position="92"/>
    </location>
</feature>
<dbReference type="PANTHER" id="PTHR23515">
    <property type="entry name" value="HIGH-AFFINITY NITRATE TRANSPORTER 2.3"/>
    <property type="match status" value="1"/>
</dbReference>
<name>A0A378BBV1_KLEPO</name>
<dbReference type="InterPro" id="IPR044772">
    <property type="entry name" value="NO3_transporter"/>
</dbReference>
<comment type="similarity">
    <text evidence="2">Belongs to the major facilitator superfamily. Nitrate/nitrite porter (TC 2.A.1.8) family.</text>
</comment>
<accession>A0A378BBV1</accession>
<evidence type="ECO:0000256" key="4">
    <source>
        <dbReference type="ARBA" id="ARBA00022989"/>
    </source>
</evidence>
<gene>
    <name evidence="7" type="primary">narK_2</name>
    <name evidence="7" type="ORF">NCTC5050_04776</name>
</gene>
<evidence type="ECO:0000256" key="2">
    <source>
        <dbReference type="ARBA" id="ARBA00008432"/>
    </source>
</evidence>
<dbReference type="GO" id="GO:0015112">
    <property type="term" value="F:nitrate transmembrane transporter activity"/>
    <property type="evidence" value="ECO:0007669"/>
    <property type="project" value="InterPro"/>
</dbReference>
<feature type="transmembrane region" description="Helical" evidence="6">
    <location>
        <begin position="210"/>
        <end position="234"/>
    </location>
</feature>
<sequence length="346" mass="37972">MSQSSLPEKANRSVITDWRPEDPEFWQQRGHRVASRNLWISVPCLLLAFCVWMLFSAVAVNLNKVGFQFTTDQLFMLTALPALSGALLRVPYAFMVPLFGGRRWTAFSTGIMIVPCVWLGFAVQDTSTPFSIFVIISLLCGFAGANFASSMANISFFFPKAKQGGALGVNGGLGNMGVSVMQLVAPLVVSISIFAVFGGNGSEQPDGSMLYLENAAWIWVPFLIIFTLAAWFFMNDLSASKASLSEQLPVLKRLHLWIMALLYLATFGSFIGFFRRVRDAVKNSVPGCADPALRLLRPVHWRAGAFDGRGDLRPPRWDPRNAGQLCGDGCLLRAAVPDPADQRPGR</sequence>
<feature type="transmembrane region" description="Helical" evidence="6">
    <location>
        <begin position="254"/>
        <end position="274"/>
    </location>
</feature>
<keyword evidence="3 6" id="KW-0812">Transmembrane</keyword>
<feature type="transmembrane region" description="Helical" evidence="6">
    <location>
        <begin position="38"/>
        <end position="62"/>
    </location>
</feature>
<dbReference type="SUPFAM" id="SSF103473">
    <property type="entry name" value="MFS general substrate transporter"/>
    <property type="match status" value="1"/>
</dbReference>
<evidence type="ECO:0000313" key="8">
    <source>
        <dbReference type="Proteomes" id="UP000255382"/>
    </source>
</evidence>
<keyword evidence="8" id="KW-1185">Reference proteome</keyword>
<dbReference type="EMBL" id="UGLZ01000005">
    <property type="protein sequence ID" value="STV35238.1"/>
    <property type="molecule type" value="Genomic_DNA"/>
</dbReference>
<evidence type="ECO:0000256" key="1">
    <source>
        <dbReference type="ARBA" id="ARBA00004141"/>
    </source>
</evidence>
<dbReference type="Gene3D" id="1.20.1250.20">
    <property type="entry name" value="MFS general substrate transporter like domains"/>
    <property type="match status" value="1"/>
</dbReference>
<protein>
    <submittedName>
        <fullName evidence="7">Nitrate/nitrite transporter</fullName>
    </submittedName>
</protein>
<keyword evidence="5 6" id="KW-0472">Membrane</keyword>
<feature type="transmembrane region" description="Helical" evidence="6">
    <location>
        <begin position="130"/>
        <end position="158"/>
    </location>
</feature>
<dbReference type="InterPro" id="IPR036259">
    <property type="entry name" value="MFS_trans_sf"/>
</dbReference>
<feature type="transmembrane region" description="Helical" evidence="6">
    <location>
        <begin position="178"/>
        <end position="198"/>
    </location>
</feature>
<evidence type="ECO:0000256" key="5">
    <source>
        <dbReference type="ARBA" id="ARBA00023136"/>
    </source>
</evidence>
<dbReference type="Pfam" id="PF07690">
    <property type="entry name" value="MFS_1"/>
    <property type="match status" value="1"/>
</dbReference>
<dbReference type="InterPro" id="IPR011701">
    <property type="entry name" value="MFS"/>
</dbReference>
<dbReference type="AlphaFoldDB" id="A0A378BBV1"/>
<evidence type="ECO:0000313" key="7">
    <source>
        <dbReference type="EMBL" id="STV35238.1"/>
    </source>
</evidence>
<reference evidence="7 8" key="1">
    <citation type="submission" date="2018-06" db="EMBL/GenBank/DDBJ databases">
        <authorList>
            <consortium name="Pathogen Informatics"/>
            <person name="Doyle S."/>
        </authorList>
    </citation>
    <scope>NUCLEOTIDE SEQUENCE [LARGE SCALE GENOMIC DNA]</scope>
    <source>
        <strain evidence="7 8">NCTC5050</strain>
    </source>
</reference>
<dbReference type="GO" id="GO:0016020">
    <property type="term" value="C:membrane"/>
    <property type="evidence" value="ECO:0007669"/>
    <property type="project" value="UniProtKB-SubCell"/>
</dbReference>
<comment type="subcellular location">
    <subcellularLocation>
        <location evidence="1">Membrane</location>
        <topology evidence="1">Multi-pass membrane protein</topology>
    </subcellularLocation>
</comment>
<keyword evidence="4 6" id="KW-1133">Transmembrane helix</keyword>
<organism evidence="7 8">
    <name type="scientific">Klebsiella pneumoniae subsp. ozaenae</name>
    <dbReference type="NCBI Taxonomy" id="574"/>
    <lineage>
        <taxon>Bacteria</taxon>
        <taxon>Pseudomonadati</taxon>
        <taxon>Pseudomonadota</taxon>
        <taxon>Gammaproteobacteria</taxon>
        <taxon>Enterobacterales</taxon>
        <taxon>Enterobacteriaceae</taxon>
        <taxon>Klebsiella/Raoultella group</taxon>
        <taxon>Klebsiella</taxon>
        <taxon>Klebsiella pneumoniae complex</taxon>
    </lineage>
</organism>